<evidence type="ECO:0000256" key="3">
    <source>
        <dbReference type="ARBA" id="ARBA00022438"/>
    </source>
</evidence>
<dbReference type="GO" id="GO:0045148">
    <property type="term" value="F:tripeptide aminopeptidase activity"/>
    <property type="evidence" value="ECO:0007669"/>
    <property type="project" value="UniProtKB-UniRule"/>
</dbReference>
<evidence type="ECO:0000256" key="4">
    <source>
        <dbReference type="ARBA" id="ARBA00022670"/>
    </source>
</evidence>
<dbReference type="Pfam" id="PF07687">
    <property type="entry name" value="M20_dimer"/>
    <property type="match status" value="1"/>
</dbReference>
<dbReference type="SUPFAM" id="SSF53187">
    <property type="entry name" value="Zn-dependent exopeptidases"/>
    <property type="match status" value="1"/>
</dbReference>
<dbReference type="NCBIfam" id="NF003976">
    <property type="entry name" value="PRK05469.1"/>
    <property type="match status" value="1"/>
</dbReference>
<evidence type="ECO:0000256" key="8">
    <source>
        <dbReference type="ARBA" id="ARBA00023049"/>
    </source>
</evidence>
<evidence type="ECO:0000256" key="2">
    <source>
        <dbReference type="ARBA" id="ARBA00009692"/>
    </source>
</evidence>
<dbReference type="GO" id="GO:0006508">
    <property type="term" value="P:proteolysis"/>
    <property type="evidence" value="ECO:0007669"/>
    <property type="project" value="UniProtKB-UniRule"/>
</dbReference>
<feature type="binding site" evidence="9 11">
    <location>
        <position position="141"/>
    </location>
    <ligand>
        <name>Zn(2+)</name>
        <dbReference type="ChEBI" id="CHEBI:29105"/>
        <label>1</label>
    </ligand>
</feature>
<dbReference type="CDD" id="cd03892">
    <property type="entry name" value="M20_peptT"/>
    <property type="match status" value="1"/>
</dbReference>
<keyword evidence="3 9" id="KW-0031">Aminopeptidase</keyword>
<dbReference type="AlphaFoldDB" id="A0A6N2T084"/>
<dbReference type="GO" id="GO:0008237">
    <property type="term" value="F:metallopeptidase activity"/>
    <property type="evidence" value="ECO:0007669"/>
    <property type="project" value="UniProtKB-KW"/>
</dbReference>
<keyword evidence="5 9" id="KW-0479">Metal-binding</keyword>
<keyword evidence="6 9" id="KW-0378">Hydrolase</keyword>
<dbReference type="Pfam" id="PF01546">
    <property type="entry name" value="Peptidase_M20"/>
    <property type="match status" value="1"/>
</dbReference>
<dbReference type="SUPFAM" id="SSF55031">
    <property type="entry name" value="Bacterial exopeptidase dimerisation domain"/>
    <property type="match status" value="1"/>
</dbReference>
<dbReference type="GO" id="GO:0005829">
    <property type="term" value="C:cytosol"/>
    <property type="evidence" value="ECO:0007669"/>
    <property type="project" value="TreeGrafter"/>
</dbReference>
<feature type="active site" description="Proton acceptor" evidence="9 10">
    <location>
        <position position="175"/>
    </location>
</feature>
<dbReference type="NCBIfam" id="TIGR01882">
    <property type="entry name" value="peptidase-T"/>
    <property type="match status" value="1"/>
</dbReference>
<dbReference type="InterPro" id="IPR036264">
    <property type="entry name" value="Bact_exopeptidase_dim_dom"/>
</dbReference>
<comment type="function">
    <text evidence="9">Cleaves the N-terminal amino acid of tripeptides.</text>
</comment>
<dbReference type="InterPro" id="IPR001261">
    <property type="entry name" value="ArgE/DapE_CS"/>
</dbReference>
<comment type="similarity">
    <text evidence="2 9">Belongs to the peptidase M20B family.</text>
</comment>
<evidence type="ECO:0000256" key="5">
    <source>
        <dbReference type="ARBA" id="ARBA00022723"/>
    </source>
</evidence>
<evidence type="ECO:0000313" key="13">
    <source>
        <dbReference type="EMBL" id="VYS99223.1"/>
    </source>
</evidence>
<name>A0A6N2T084_BLAHA</name>
<dbReference type="GO" id="GO:0008270">
    <property type="term" value="F:zinc ion binding"/>
    <property type="evidence" value="ECO:0007669"/>
    <property type="project" value="UniProtKB-UniRule"/>
</dbReference>
<proteinExistence type="inferred from homology"/>
<evidence type="ECO:0000256" key="1">
    <source>
        <dbReference type="ARBA" id="ARBA00000870"/>
    </source>
</evidence>
<feature type="binding site" evidence="9 11">
    <location>
        <position position="380"/>
    </location>
    <ligand>
        <name>Zn(2+)</name>
        <dbReference type="ChEBI" id="CHEBI:29105"/>
        <label>2</label>
    </ligand>
</feature>
<dbReference type="EMBL" id="CACRSY010000009">
    <property type="protein sequence ID" value="VYS99223.1"/>
    <property type="molecule type" value="Genomic_DNA"/>
</dbReference>
<dbReference type="EC" id="3.4.11.4" evidence="9"/>
<dbReference type="Gene3D" id="3.30.70.360">
    <property type="match status" value="1"/>
</dbReference>
<dbReference type="HAMAP" id="MF_00550">
    <property type="entry name" value="Aminopeptidase_M20"/>
    <property type="match status" value="1"/>
</dbReference>
<feature type="binding site" evidence="9 11">
    <location>
        <position position="176"/>
    </location>
    <ligand>
        <name>Zn(2+)</name>
        <dbReference type="ChEBI" id="CHEBI:29105"/>
        <label>2</label>
    </ligand>
</feature>
<dbReference type="GO" id="GO:0043171">
    <property type="term" value="P:peptide catabolic process"/>
    <property type="evidence" value="ECO:0007669"/>
    <property type="project" value="UniProtKB-UniRule"/>
</dbReference>
<keyword evidence="7 9" id="KW-0862">Zinc</keyword>
<dbReference type="NCBIfam" id="NF009920">
    <property type="entry name" value="PRK13381.1"/>
    <property type="match status" value="1"/>
</dbReference>
<evidence type="ECO:0000256" key="9">
    <source>
        <dbReference type="HAMAP-Rule" id="MF_00550"/>
    </source>
</evidence>
<dbReference type="PANTHER" id="PTHR42994:SF1">
    <property type="entry name" value="PEPTIDASE T"/>
    <property type="match status" value="1"/>
</dbReference>
<evidence type="ECO:0000256" key="10">
    <source>
        <dbReference type="PIRSR" id="PIRSR037215-1"/>
    </source>
</evidence>
<keyword evidence="8 9" id="KW-0482">Metalloprotease</keyword>
<dbReference type="PIRSF" id="PIRSF037215">
    <property type="entry name" value="Peptidase_M20B"/>
    <property type="match status" value="1"/>
</dbReference>
<evidence type="ECO:0000259" key="12">
    <source>
        <dbReference type="Pfam" id="PF07687"/>
    </source>
</evidence>
<accession>A0A6N2T084</accession>
<dbReference type="InterPro" id="IPR011650">
    <property type="entry name" value="Peptidase_M20_dimer"/>
</dbReference>
<dbReference type="InterPro" id="IPR010161">
    <property type="entry name" value="Peptidase_M20B"/>
</dbReference>
<evidence type="ECO:0000256" key="11">
    <source>
        <dbReference type="PIRSR" id="PIRSR037215-2"/>
    </source>
</evidence>
<sequence>MTVLERFLNYVVVETTSDPYAESFPSTKSQLDFGHTLMEEMKELGLTDVTQDEYGYVFGTIPSTVPDYKGKILGLIAHMDTAPAASGKNIKPRVIKNYDGAEIVLNAEKKIVMKPEDFPSLKQYVGQDLVVTDGLTLLGGDDKAGVAEIMTAAEYLINHPEIPHGPIRVGFTPDEEVGQGADYFDVKKFGADFAYTVDGGECGELEYENFNAASVFVDFTGLSIHPGSAKNKMINALLLAMEFQGMMPEAQKPEHTEGREGFIHLEALEGSVEHASSEYIVRDHDFDLFKKKKEYMQRAADYMNVKYGEGTVSLRMEDSYYNMRQQIEPHYFLIENVLKVYEKLDIEPKIQPIRGGTDGSRLSFMGLPCPNLGTGGHNFHGHFEYVCVQSMEKCVQVLIELVKTFD</sequence>
<dbReference type="PROSITE" id="PS00758">
    <property type="entry name" value="ARGE_DAPE_CPG2_1"/>
    <property type="match status" value="1"/>
</dbReference>
<dbReference type="PANTHER" id="PTHR42994">
    <property type="entry name" value="PEPTIDASE T"/>
    <property type="match status" value="1"/>
</dbReference>
<comment type="cofactor">
    <cofactor evidence="9 11">
        <name>Zn(2+)</name>
        <dbReference type="ChEBI" id="CHEBI:29105"/>
    </cofactor>
    <text evidence="9 11">Binds 2 Zn(2+) ions per subunit.</text>
</comment>
<feature type="binding site" evidence="9 11">
    <location>
        <position position="78"/>
    </location>
    <ligand>
        <name>Zn(2+)</name>
        <dbReference type="ChEBI" id="CHEBI:29105"/>
        <label>1</label>
    </ligand>
</feature>
<evidence type="ECO:0000256" key="7">
    <source>
        <dbReference type="ARBA" id="ARBA00022833"/>
    </source>
</evidence>
<evidence type="ECO:0000256" key="6">
    <source>
        <dbReference type="ARBA" id="ARBA00022801"/>
    </source>
</evidence>
<feature type="active site" evidence="9 10">
    <location>
        <position position="80"/>
    </location>
</feature>
<organism evidence="13">
    <name type="scientific">Blautia hansenii</name>
    <name type="common">Ruminococcus hansenii</name>
    <dbReference type="NCBI Taxonomy" id="1322"/>
    <lineage>
        <taxon>Bacteria</taxon>
        <taxon>Bacillati</taxon>
        <taxon>Bacillota</taxon>
        <taxon>Clostridia</taxon>
        <taxon>Lachnospirales</taxon>
        <taxon>Lachnospiraceae</taxon>
        <taxon>Blautia</taxon>
    </lineage>
</organism>
<gene>
    <name evidence="9 13" type="primary">pepT</name>
    <name evidence="13" type="ORF">BHLFYP23_02372</name>
</gene>
<comment type="catalytic activity">
    <reaction evidence="1 9">
        <text>Release of the N-terminal residue from a tripeptide.</text>
        <dbReference type="EC" id="3.4.11.4"/>
    </reaction>
</comment>
<protein>
    <recommendedName>
        <fullName evidence="9">Peptidase T</fullName>
        <ecNumber evidence="9">3.4.11.4</ecNumber>
    </recommendedName>
    <alternativeName>
        <fullName evidence="9">Aminotripeptidase</fullName>
        <shortName evidence="9">Tripeptidase</shortName>
    </alternativeName>
    <alternativeName>
        <fullName evidence="9">Tripeptide aminopeptidase</fullName>
    </alternativeName>
</protein>
<feature type="binding site" evidence="9 11">
    <location>
        <position position="198"/>
    </location>
    <ligand>
        <name>Zn(2+)</name>
        <dbReference type="ChEBI" id="CHEBI:29105"/>
        <label>1</label>
    </ligand>
</feature>
<feature type="domain" description="Peptidase M20 dimerisation" evidence="12">
    <location>
        <begin position="207"/>
        <end position="309"/>
    </location>
</feature>
<feature type="binding site" evidence="9 11">
    <location>
        <position position="141"/>
    </location>
    <ligand>
        <name>Zn(2+)</name>
        <dbReference type="ChEBI" id="CHEBI:29105"/>
        <label>2</label>
    </ligand>
</feature>
<comment type="subcellular location">
    <subcellularLocation>
        <location evidence="9">Cytoplasm</location>
    </subcellularLocation>
</comment>
<keyword evidence="9" id="KW-0963">Cytoplasm</keyword>
<keyword evidence="4 9" id="KW-0645">Protease</keyword>
<reference evidence="13" key="1">
    <citation type="submission" date="2019-11" db="EMBL/GenBank/DDBJ databases">
        <authorList>
            <person name="Feng L."/>
        </authorList>
    </citation>
    <scope>NUCLEOTIDE SEQUENCE</scope>
    <source>
        <strain evidence="13">BhanseniiLFYP23</strain>
    </source>
</reference>
<dbReference type="InterPro" id="IPR002933">
    <property type="entry name" value="Peptidase_M20"/>
</dbReference>
<dbReference type="Gene3D" id="3.40.630.10">
    <property type="entry name" value="Zn peptidases"/>
    <property type="match status" value="1"/>
</dbReference>